<keyword evidence="8" id="KW-0175">Coiled coil</keyword>
<reference evidence="10 11" key="1">
    <citation type="journal article" date="2011" name="Stand. Genomic Sci.">
        <title>Complete genome sequence of Nitratifractor salsuginis type strain (E9I37-1).</title>
        <authorList>
            <person name="Anderson I."/>
            <person name="Sikorski J."/>
            <person name="Zeytun A."/>
            <person name="Nolan M."/>
            <person name="Lapidus A."/>
            <person name="Lucas S."/>
            <person name="Hammon N."/>
            <person name="Deshpande S."/>
            <person name="Cheng J.F."/>
            <person name="Tapia R."/>
            <person name="Han C."/>
            <person name="Goodwin L."/>
            <person name="Pitluck S."/>
            <person name="Liolios K."/>
            <person name="Pagani I."/>
            <person name="Ivanova N."/>
            <person name="Huntemann M."/>
            <person name="Mavromatis K."/>
            <person name="Ovchinikova G."/>
            <person name="Pati A."/>
            <person name="Chen A."/>
            <person name="Palaniappan K."/>
            <person name="Land M."/>
            <person name="Hauser L."/>
            <person name="Brambilla E.M."/>
            <person name="Ngatchou-Djao O.D."/>
            <person name="Rohde M."/>
            <person name="Tindall B.J."/>
            <person name="Goker M."/>
            <person name="Detter J.C."/>
            <person name="Woyke T."/>
            <person name="Bristow J."/>
            <person name="Eisen J.A."/>
            <person name="Markowitz V."/>
            <person name="Hugenholtz P."/>
            <person name="Klenk H.P."/>
            <person name="Kyrpides N.C."/>
        </authorList>
    </citation>
    <scope>NUCLEOTIDE SEQUENCE [LARGE SCALE GENOMIC DNA]</scope>
    <source>
        <strain evidence="11">DSM 16511 / JCM 12458 / E9I37-1</strain>
    </source>
</reference>
<dbReference type="HAMAP" id="MF_00092">
    <property type="entry name" value="MutS2"/>
    <property type="match status" value="1"/>
</dbReference>
<feature type="coiled-coil region" evidence="8">
    <location>
        <begin position="476"/>
        <end position="553"/>
    </location>
</feature>
<dbReference type="GO" id="GO:0006298">
    <property type="term" value="P:mismatch repair"/>
    <property type="evidence" value="ECO:0007669"/>
    <property type="project" value="InterPro"/>
</dbReference>
<dbReference type="AlphaFoldDB" id="E6X2W5"/>
<dbReference type="InterPro" id="IPR027417">
    <property type="entry name" value="P-loop_NTPase"/>
</dbReference>
<dbReference type="HOGENOM" id="CLU_011252_2_2_7"/>
<dbReference type="GO" id="GO:0030983">
    <property type="term" value="F:mismatched DNA binding"/>
    <property type="evidence" value="ECO:0007669"/>
    <property type="project" value="InterPro"/>
</dbReference>
<dbReference type="InterPro" id="IPR002625">
    <property type="entry name" value="Smr_dom"/>
</dbReference>
<evidence type="ECO:0000256" key="5">
    <source>
        <dbReference type="ARBA" id="ARBA00022884"/>
    </source>
</evidence>
<evidence type="ECO:0000313" key="10">
    <source>
        <dbReference type="EMBL" id="ADV47248.1"/>
    </source>
</evidence>
<accession>E6X2W5</accession>
<evidence type="ECO:0000256" key="8">
    <source>
        <dbReference type="SAM" id="Coils"/>
    </source>
</evidence>
<dbReference type="GO" id="GO:0043023">
    <property type="term" value="F:ribosomal large subunit binding"/>
    <property type="evidence" value="ECO:0007669"/>
    <property type="project" value="UniProtKB-UniRule"/>
</dbReference>
<dbReference type="EC" id="3.6.4.-" evidence="7"/>
<keyword evidence="2 7" id="KW-0547">Nucleotide-binding</keyword>
<dbReference type="InterPro" id="IPR036063">
    <property type="entry name" value="Smr_dom_sf"/>
</dbReference>
<proteinExistence type="inferred from homology"/>
<gene>
    <name evidence="7" type="primary">mutS2</name>
    <name evidence="7" type="synonym">rqcU</name>
    <name evidence="10" type="ordered locus">Nitsa_2006</name>
</gene>
<organism evidence="10 11">
    <name type="scientific">Nitratifractor salsuginis (strain DSM 16511 / JCM 12458 / E9I37-1)</name>
    <dbReference type="NCBI Taxonomy" id="749222"/>
    <lineage>
        <taxon>Bacteria</taxon>
        <taxon>Pseudomonadati</taxon>
        <taxon>Campylobacterota</taxon>
        <taxon>Epsilonproteobacteria</taxon>
        <taxon>Campylobacterales</taxon>
        <taxon>Sulfurovaceae</taxon>
        <taxon>Nitratifractor</taxon>
    </lineage>
</organism>
<comment type="function">
    <text evidence="7">Acts as a ribosome collision sensor, splitting the ribosome into its 2 subunits. Detects stalled/collided 70S ribosomes which it binds and splits by an ATP-hydrolysis driven conformational change. Acts upstream of the ribosome quality control system (RQC), a ribosome-associated complex that mediates the extraction of incompletely synthesized nascent chains from stalled ribosomes and their subsequent degradation. Probably generates substrates for RQC.</text>
</comment>
<dbReference type="eggNOG" id="COG1193">
    <property type="taxonomic scope" value="Bacteria"/>
</dbReference>
<dbReference type="Pfam" id="PF20297">
    <property type="entry name" value="MSSS"/>
    <property type="match status" value="1"/>
</dbReference>
<dbReference type="SUPFAM" id="SSF160443">
    <property type="entry name" value="SMR domain-like"/>
    <property type="match status" value="1"/>
</dbReference>
<keyword evidence="3 7" id="KW-0378">Hydrolase</keyword>
<dbReference type="OrthoDB" id="9808166at2"/>
<evidence type="ECO:0000256" key="4">
    <source>
        <dbReference type="ARBA" id="ARBA00022840"/>
    </source>
</evidence>
<keyword evidence="7" id="KW-0255">Endonuclease</keyword>
<sequence length="732" mass="83895">MRSLPEKLDLGDYLQSFQSFLARPKPVAMEGDVHLHHRFIKALSSVEIPEPPQMPSMEDRLMRLSKQAVLGLDEIFDFIRMVRYFNRLRALGLPEPAGSWIAEIEIPEAVVEIGTFFTDEGELNPEKEPELADIGEALRRNREAIRETLYSLARSERLRDYLVDQQIHLQNGEETLLVRGGFSSVLKATVVGRSSGGFFYVIPERVRHLKERELELLSRREAIHWRYAREFSERLRGWERFLRYLDRQFDRFDHYQARVRFARSRDYEFVLPSKEPGIVLREFAHPALENPVPVSIRAVKPIVLVTGVNAGGKTMLLKSILSAAWMSKYLLPFRCNAAETRIGHYRNIEAIIDDPQSVKNDISTFAGRMLEFSRLFREREALVGVDEIELGTDADEAASLFRVLLETLKEREITFVVTTHHKRLASLMAGEEDVELVAALYDEERRQPTFTYLEGSIGKSYAFETAERYGIPASVVAKARELYGEDKERLNELIEQSTRLEAEMRRKIDEVERSTEALRRKEEQLKALEEKMREEQRKALSTLENRYNAATKRALAALKKAENPEARRLLNEAHRHKNRARMRESKAEPLQLKVGDRVKYRSHTAEILSLKEKEAMISVDGLKMRVPLSKLRPAAATPKVKKPKPVSQVKVEKSDRAPLHIKLLGMRADEAEEALDAFLSNALLHGLGEVEIIHGTGTGVLAKVVSDYLKRHPRVKNFYRMPGNMGATIAEL</sequence>
<dbReference type="GO" id="GO:0019843">
    <property type="term" value="F:rRNA binding"/>
    <property type="evidence" value="ECO:0007669"/>
    <property type="project" value="UniProtKB-UniRule"/>
</dbReference>
<name>E6X2W5_NITSE</name>
<dbReference type="InterPro" id="IPR045076">
    <property type="entry name" value="MutS"/>
</dbReference>
<dbReference type="STRING" id="749222.Nitsa_2006"/>
<dbReference type="PANTHER" id="PTHR48466">
    <property type="entry name" value="OS10G0509000 PROTEIN-RELATED"/>
    <property type="match status" value="1"/>
</dbReference>
<comment type="function">
    <text evidence="7">Endonuclease that is involved in the suppression of homologous recombination and thus may have a key role in the control of bacterial genetic diversity.</text>
</comment>
<dbReference type="NCBIfam" id="TIGR01069">
    <property type="entry name" value="mutS2"/>
    <property type="match status" value="1"/>
</dbReference>
<dbReference type="PROSITE" id="PS50828">
    <property type="entry name" value="SMR"/>
    <property type="match status" value="1"/>
</dbReference>
<feature type="binding site" evidence="7">
    <location>
        <begin position="307"/>
        <end position="314"/>
    </location>
    <ligand>
        <name>ATP</name>
        <dbReference type="ChEBI" id="CHEBI:30616"/>
    </ligand>
</feature>
<dbReference type="GO" id="GO:0045910">
    <property type="term" value="P:negative regulation of DNA recombination"/>
    <property type="evidence" value="ECO:0007669"/>
    <property type="project" value="InterPro"/>
</dbReference>
<dbReference type="GO" id="GO:0140664">
    <property type="term" value="F:ATP-dependent DNA damage sensor activity"/>
    <property type="evidence" value="ECO:0007669"/>
    <property type="project" value="InterPro"/>
</dbReference>
<dbReference type="Pfam" id="PF01713">
    <property type="entry name" value="Smr"/>
    <property type="match status" value="1"/>
</dbReference>
<keyword evidence="11" id="KW-1185">Reference proteome</keyword>
<evidence type="ECO:0000259" key="9">
    <source>
        <dbReference type="PROSITE" id="PS50828"/>
    </source>
</evidence>
<dbReference type="RefSeq" id="WP_013554933.1">
    <property type="nucleotide sequence ID" value="NC_014935.1"/>
</dbReference>
<dbReference type="SMART" id="SM00534">
    <property type="entry name" value="MUTSac"/>
    <property type="match status" value="1"/>
</dbReference>
<dbReference type="InterPro" id="IPR007696">
    <property type="entry name" value="DNA_mismatch_repair_MutS_core"/>
</dbReference>
<evidence type="ECO:0000256" key="3">
    <source>
        <dbReference type="ARBA" id="ARBA00022801"/>
    </source>
</evidence>
<feature type="domain" description="Smr" evidence="9">
    <location>
        <begin position="661"/>
        <end position="732"/>
    </location>
</feature>
<dbReference type="Gene3D" id="3.30.1370.110">
    <property type="match status" value="1"/>
</dbReference>
<keyword evidence="6 7" id="KW-0238">DNA-binding</keyword>
<evidence type="ECO:0000256" key="7">
    <source>
        <dbReference type="HAMAP-Rule" id="MF_00092"/>
    </source>
</evidence>
<dbReference type="SMART" id="SM00463">
    <property type="entry name" value="SMR"/>
    <property type="match status" value="1"/>
</dbReference>
<dbReference type="PIRSF" id="PIRSF005814">
    <property type="entry name" value="MutS_YshD"/>
    <property type="match status" value="1"/>
</dbReference>
<reference evidence="11" key="2">
    <citation type="submission" date="2011-01" db="EMBL/GenBank/DDBJ databases">
        <title>The complete genome of Nitratifractor salsuginis DSM 16511.</title>
        <authorList>
            <consortium name="US DOE Joint Genome Institute (JGI-PGF)"/>
            <person name="Lucas S."/>
            <person name="Copeland A."/>
            <person name="Lapidus A."/>
            <person name="Bruce D."/>
            <person name="Goodwin L."/>
            <person name="Pitluck S."/>
            <person name="Kyrpides N."/>
            <person name="Mavromatis K."/>
            <person name="Ivanova N."/>
            <person name="Mikhailova N."/>
            <person name="Zeytun A."/>
            <person name="Detter J.C."/>
            <person name="Tapia R."/>
            <person name="Han C."/>
            <person name="Land M."/>
            <person name="Hauser L."/>
            <person name="Markowitz V."/>
            <person name="Cheng J.-F."/>
            <person name="Hugenholtz P."/>
            <person name="Woyke T."/>
            <person name="Wu D."/>
            <person name="Tindall B."/>
            <person name="Schuetze A."/>
            <person name="Brambilla E."/>
            <person name="Klenk H.-P."/>
            <person name="Eisen J.A."/>
        </authorList>
    </citation>
    <scope>NUCLEOTIDE SEQUENCE [LARGE SCALE GENOMIC DNA]</scope>
    <source>
        <strain evidence="11">DSM 16511 / JCM 12458 / E9I37-1</strain>
    </source>
</reference>
<dbReference type="GO" id="GO:0016887">
    <property type="term" value="F:ATP hydrolysis activity"/>
    <property type="evidence" value="ECO:0007669"/>
    <property type="project" value="InterPro"/>
</dbReference>
<keyword evidence="1 7" id="KW-0699">rRNA-binding</keyword>
<dbReference type="SUPFAM" id="SSF52540">
    <property type="entry name" value="P-loop containing nucleoside triphosphate hydrolases"/>
    <property type="match status" value="1"/>
</dbReference>
<dbReference type="Pfam" id="PF00488">
    <property type="entry name" value="MutS_V"/>
    <property type="match status" value="1"/>
</dbReference>
<keyword evidence="4 7" id="KW-0067">ATP-binding</keyword>
<dbReference type="SMART" id="SM00533">
    <property type="entry name" value="MUTSd"/>
    <property type="match status" value="1"/>
</dbReference>
<dbReference type="KEGG" id="nsa:Nitsa_2006"/>
<dbReference type="InterPro" id="IPR000432">
    <property type="entry name" value="DNA_mismatch_repair_MutS_C"/>
</dbReference>
<keyword evidence="7" id="KW-0540">Nuclease</keyword>
<dbReference type="GO" id="GO:0072344">
    <property type="term" value="P:rescue of stalled ribosome"/>
    <property type="evidence" value="ECO:0007669"/>
    <property type="project" value="UniProtKB-UniRule"/>
</dbReference>
<comment type="subunit">
    <text evidence="7">Homodimer. Binds to stalled ribosomes, contacting rRNA.</text>
</comment>
<evidence type="ECO:0000256" key="6">
    <source>
        <dbReference type="ARBA" id="ARBA00023125"/>
    </source>
</evidence>
<dbReference type="EC" id="3.1.-.-" evidence="7"/>
<dbReference type="GO" id="GO:0004519">
    <property type="term" value="F:endonuclease activity"/>
    <property type="evidence" value="ECO:0007669"/>
    <property type="project" value="UniProtKB-UniRule"/>
</dbReference>
<evidence type="ECO:0000256" key="1">
    <source>
        <dbReference type="ARBA" id="ARBA00022730"/>
    </source>
</evidence>
<dbReference type="Gene3D" id="3.40.50.300">
    <property type="entry name" value="P-loop containing nucleotide triphosphate hydrolases"/>
    <property type="match status" value="1"/>
</dbReference>
<dbReference type="InterPro" id="IPR046893">
    <property type="entry name" value="MSSS"/>
</dbReference>
<protein>
    <recommendedName>
        <fullName evidence="7">Endonuclease MutS2</fullName>
        <ecNumber evidence="7">3.1.-.-</ecNumber>
    </recommendedName>
    <alternativeName>
        <fullName evidence="7">Ribosome-associated protein quality control-upstream factor</fullName>
        <shortName evidence="7">RQC-upstream factor</shortName>
        <shortName evidence="7">RqcU</shortName>
        <ecNumber evidence="7">3.6.4.-</ecNumber>
    </alternativeName>
</protein>
<dbReference type="PANTHER" id="PTHR48466:SF2">
    <property type="entry name" value="OS10G0509000 PROTEIN"/>
    <property type="match status" value="1"/>
</dbReference>
<evidence type="ECO:0000256" key="2">
    <source>
        <dbReference type="ARBA" id="ARBA00022741"/>
    </source>
</evidence>
<dbReference type="InterPro" id="IPR005747">
    <property type="entry name" value="MutS2"/>
</dbReference>
<comment type="similarity">
    <text evidence="7">Belongs to the DNA mismatch repair MutS family. MutS2 subfamily.</text>
</comment>
<dbReference type="EMBL" id="CP002452">
    <property type="protein sequence ID" value="ADV47248.1"/>
    <property type="molecule type" value="Genomic_DNA"/>
</dbReference>
<keyword evidence="5 7" id="KW-0694">RNA-binding</keyword>
<evidence type="ECO:0000313" key="11">
    <source>
        <dbReference type="Proteomes" id="UP000008633"/>
    </source>
</evidence>
<dbReference type="GO" id="GO:0005524">
    <property type="term" value="F:ATP binding"/>
    <property type="evidence" value="ECO:0007669"/>
    <property type="project" value="UniProtKB-UniRule"/>
</dbReference>
<dbReference type="Proteomes" id="UP000008633">
    <property type="component" value="Chromosome"/>
</dbReference>